<proteinExistence type="predicted"/>
<dbReference type="Proteomes" id="UP000075243">
    <property type="component" value="Chromosome 6"/>
</dbReference>
<organism evidence="2 3">
    <name type="scientific">Cajanus cajan</name>
    <name type="common">Pigeon pea</name>
    <name type="synonym">Cajanus indicus</name>
    <dbReference type="NCBI Taxonomy" id="3821"/>
    <lineage>
        <taxon>Eukaryota</taxon>
        <taxon>Viridiplantae</taxon>
        <taxon>Streptophyta</taxon>
        <taxon>Embryophyta</taxon>
        <taxon>Tracheophyta</taxon>
        <taxon>Spermatophyta</taxon>
        <taxon>Magnoliopsida</taxon>
        <taxon>eudicotyledons</taxon>
        <taxon>Gunneridae</taxon>
        <taxon>Pentapetalae</taxon>
        <taxon>rosids</taxon>
        <taxon>fabids</taxon>
        <taxon>Fabales</taxon>
        <taxon>Fabaceae</taxon>
        <taxon>Papilionoideae</taxon>
        <taxon>50 kb inversion clade</taxon>
        <taxon>NPAAA clade</taxon>
        <taxon>indigoferoid/millettioid clade</taxon>
        <taxon>Phaseoleae</taxon>
        <taxon>Cajanus</taxon>
    </lineage>
</organism>
<evidence type="ECO:0000313" key="2">
    <source>
        <dbReference type="EMBL" id="KYP65885.1"/>
    </source>
</evidence>
<reference evidence="2 3" key="1">
    <citation type="journal article" date="2012" name="Nat. Biotechnol.">
        <title>Draft genome sequence of pigeonpea (Cajanus cajan), an orphan legume crop of resource-poor farmers.</title>
        <authorList>
            <person name="Varshney R.K."/>
            <person name="Chen W."/>
            <person name="Li Y."/>
            <person name="Bharti A.K."/>
            <person name="Saxena R.K."/>
            <person name="Schlueter J.A."/>
            <person name="Donoghue M.T."/>
            <person name="Azam S."/>
            <person name="Fan G."/>
            <person name="Whaley A.M."/>
            <person name="Farmer A.D."/>
            <person name="Sheridan J."/>
            <person name="Iwata A."/>
            <person name="Tuteja R."/>
            <person name="Penmetsa R.V."/>
            <person name="Wu W."/>
            <person name="Upadhyaya H.D."/>
            <person name="Yang S.P."/>
            <person name="Shah T."/>
            <person name="Saxena K.B."/>
            <person name="Michael T."/>
            <person name="McCombie W.R."/>
            <person name="Yang B."/>
            <person name="Zhang G."/>
            <person name="Yang H."/>
            <person name="Wang J."/>
            <person name="Spillane C."/>
            <person name="Cook D.R."/>
            <person name="May G.D."/>
            <person name="Xu X."/>
            <person name="Jackson S.A."/>
        </authorList>
    </citation>
    <scope>NUCLEOTIDE SEQUENCE [LARGE SCALE GENOMIC DNA]</scope>
    <source>
        <strain evidence="3">cv. Asha</strain>
    </source>
</reference>
<name>A0A151TFQ1_CAJCA</name>
<gene>
    <name evidence="2" type="ORF">KK1_012161</name>
</gene>
<feature type="domain" description="Reverse transcriptase/retrotransposon-derived protein RNase H-like" evidence="1">
    <location>
        <begin position="24"/>
        <end position="69"/>
    </location>
</feature>
<dbReference type="AlphaFoldDB" id="A0A151TFQ1"/>
<evidence type="ECO:0000259" key="1">
    <source>
        <dbReference type="Pfam" id="PF17919"/>
    </source>
</evidence>
<protein>
    <recommendedName>
        <fullName evidence="1">Reverse transcriptase/retrotransposon-derived protein RNase H-like domain-containing protein</fullName>
    </recommendedName>
</protein>
<dbReference type="Gramene" id="C.cajan_11798.t">
    <property type="protein sequence ID" value="C.cajan_11798.t"/>
    <property type="gene ID" value="C.cajan_11798"/>
</dbReference>
<sequence length="70" mass="7944">MKSGCYQIGVREEDKYKTKNQKPWDDEMTQVIIKVKQIVKRLPCLGIPDPEAYLIVESDASDLGYGGILK</sequence>
<dbReference type="InterPro" id="IPR041577">
    <property type="entry name" value="RT_RNaseH_2"/>
</dbReference>
<accession>A0A151TFQ1</accession>
<dbReference type="Pfam" id="PF17919">
    <property type="entry name" value="RT_RNaseH_2"/>
    <property type="match status" value="1"/>
</dbReference>
<dbReference type="InterPro" id="IPR043502">
    <property type="entry name" value="DNA/RNA_pol_sf"/>
</dbReference>
<dbReference type="EMBL" id="CM003608">
    <property type="protein sequence ID" value="KYP65885.1"/>
    <property type="molecule type" value="Genomic_DNA"/>
</dbReference>
<keyword evidence="3" id="KW-1185">Reference proteome</keyword>
<evidence type="ECO:0000313" key="3">
    <source>
        <dbReference type="Proteomes" id="UP000075243"/>
    </source>
</evidence>
<dbReference type="SUPFAM" id="SSF56672">
    <property type="entry name" value="DNA/RNA polymerases"/>
    <property type="match status" value="1"/>
</dbReference>